<keyword evidence="5" id="KW-0255">Endonuclease</keyword>
<name>A0ABX6YT93_9RHOB</name>
<evidence type="ECO:0000256" key="1">
    <source>
        <dbReference type="ARBA" id="ARBA00010923"/>
    </source>
</evidence>
<dbReference type="Proteomes" id="UP000192422">
    <property type="component" value="Chromosome"/>
</dbReference>
<dbReference type="Gene3D" id="3.90.220.20">
    <property type="entry name" value="DNA methylase specificity domains"/>
    <property type="match status" value="2"/>
</dbReference>
<sequence>MTQVKLKWLVSASNAGEVIDKSHWGEGEESLYTCARGILRSDFNNFPTWKRTTSDDLLLTRNGTPYIHIPVEGAIYSNVVQRISVPKVDKFYLRYALEDRVRSFRGYGVSIESLNYEMWSNLEVEIPDLATQRQIADFLDRETARIDLLIEKKQRLVDAIKAKVSDFADLAVTQGLDQKSSMKPAQIPWIETIPSHWEIVRGKYLVRQMSRPPRDGDEVITAFRDGQVCLRSKRRTEGYTFAELEVGYQHIKRGDLVIHTMDAFAGAIGVSEDNGKSTGEYAVCTSIGDHNATYLAYLLRCMAKRKYISVLCPSVRERAPRFRFVRFAPVFLPVPPRNEQDAIVDAIERIRSGLSAAQTKTAASIDRLKEYRSALITAAVTGQIDVTTYSKSGTPDRQLDAIQEEMGA</sequence>
<evidence type="ECO:0000313" key="6">
    <source>
        <dbReference type="Proteomes" id="UP000192422"/>
    </source>
</evidence>
<evidence type="ECO:0000256" key="3">
    <source>
        <dbReference type="ARBA" id="ARBA00023125"/>
    </source>
</evidence>
<dbReference type="InterPro" id="IPR051212">
    <property type="entry name" value="Type-I_RE_S_subunit"/>
</dbReference>
<protein>
    <submittedName>
        <fullName evidence="5">Restriction endonuclease subunit S</fullName>
    </submittedName>
</protein>
<dbReference type="EMBL" id="CP053562">
    <property type="protein sequence ID" value="QPZ91056.1"/>
    <property type="molecule type" value="Genomic_DNA"/>
</dbReference>
<dbReference type="SUPFAM" id="SSF116734">
    <property type="entry name" value="DNA methylase specificity domain"/>
    <property type="match status" value="2"/>
</dbReference>
<keyword evidence="3" id="KW-0238">DNA-binding</keyword>
<dbReference type="RefSeq" id="WP_083077847.1">
    <property type="nucleotide sequence ID" value="NZ_CP053562.1"/>
</dbReference>
<keyword evidence="5" id="KW-0378">Hydrolase</keyword>
<comment type="similarity">
    <text evidence="1">Belongs to the type-I restriction system S methylase family.</text>
</comment>
<dbReference type="InterPro" id="IPR044946">
    <property type="entry name" value="Restrct_endonuc_typeI_TRD_sf"/>
</dbReference>
<accession>A0ABX6YT93</accession>
<proteinExistence type="inferred from homology"/>
<gene>
    <name evidence="5" type="ORF">AKL02_009155</name>
</gene>
<keyword evidence="6" id="KW-1185">Reference proteome</keyword>
<dbReference type="InterPro" id="IPR000055">
    <property type="entry name" value="Restrct_endonuc_typeI_TRD"/>
</dbReference>
<feature type="domain" description="Type I restriction modification DNA specificity" evidence="4">
    <location>
        <begin position="75"/>
        <end position="155"/>
    </location>
</feature>
<dbReference type="PANTHER" id="PTHR43140:SF1">
    <property type="entry name" value="TYPE I RESTRICTION ENZYME ECOKI SPECIFICITY SUBUNIT"/>
    <property type="match status" value="1"/>
</dbReference>
<evidence type="ECO:0000259" key="4">
    <source>
        <dbReference type="Pfam" id="PF01420"/>
    </source>
</evidence>
<keyword evidence="2" id="KW-0680">Restriction system</keyword>
<keyword evidence="5" id="KW-0540">Nuclease</keyword>
<dbReference type="Pfam" id="PF01420">
    <property type="entry name" value="Methylase_S"/>
    <property type="match status" value="1"/>
</dbReference>
<organism evidence="5 6">
    <name type="scientific">Thioclava electrotropha</name>
    <dbReference type="NCBI Taxonomy" id="1549850"/>
    <lineage>
        <taxon>Bacteria</taxon>
        <taxon>Pseudomonadati</taxon>
        <taxon>Pseudomonadota</taxon>
        <taxon>Alphaproteobacteria</taxon>
        <taxon>Rhodobacterales</taxon>
        <taxon>Paracoccaceae</taxon>
        <taxon>Thioclava</taxon>
    </lineage>
</organism>
<dbReference type="Gene3D" id="1.10.287.1120">
    <property type="entry name" value="Bipartite methylase S protein"/>
    <property type="match status" value="1"/>
</dbReference>
<reference evidence="5 6" key="1">
    <citation type="submission" date="2020-05" db="EMBL/GenBank/DDBJ databases">
        <title>Thioclava electrotropha strain Elox9 finished genome.</title>
        <authorList>
            <person name="Rowe A.R."/>
            <person name="Wilbanks E.G."/>
        </authorList>
    </citation>
    <scope>NUCLEOTIDE SEQUENCE [LARGE SCALE GENOMIC DNA]</scope>
    <source>
        <strain evidence="5 6">Elox9</strain>
    </source>
</reference>
<dbReference type="PANTHER" id="PTHR43140">
    <property type="entry name" value="TYPE-1 RESTRICTION ENZYME ECOKI SPECIFICITY PROTEIN"/>
    <property type="match status" value="1"/>
</dbReference>
<evidence type="ECO:0000313" key="5">
    <source>
        <dbReference type="EMBL" id="QPZ91056.1"/>
    </source>
</evidence>
<evidence type="ECO:0000256" key="2">
    <source>
        <dbReference type="ARBA" id="ARBA00022747"/>
    </source>
</evidence>
<dbReference type="GO" id="GO:0004519">
    <property type="term" value="F:endonuclease activity"/>
    <property type="evidence" value="ECO:0007669"/>
    <property type="project" value="UniProtKB-KW"/>
</dbReference>